<dbReference type="STRING" id="73044.GCA_000725795_04860"/>
<feature type="region of interest" description="Disordered" evidence="4">
    <location>
        <begin position="1"/>
        <end position="23"/>
    </location>
</feature>
<dbReference type="GO" id="GO:0006355">
    <property type="term" value="P:regulation of DNA-templated transcription"/>
    <property type="evidence" value="ECO:0007669"/>
    <property type="project" value="InterPro"/>
</dbReference>
<gene>
    <name evidence="6" type="ORF">D0Z67_29345</name>
</gene>
<geneLocation type="plasmid" evidence="6">
    <name>unnamed</name>
</geneLocation>
<sequence length="218" mass="23691">MTAPVQVGPSQSSDGPRPHPDTLTPRQLQVLQLAANGHSNRLIAHHLNTSENTVKTQMAEVFKRLHVNDRAQAVGVASQAGIVTVTTYREPSSPAGGQPTLEQMFNLIGRAERKGGLDYSEGDRLREGLRGLIAAHLETEALLDEERRQCTNLRTSRQRWKQRALQAGTVPVDAGGVRRVTELAKRWLHIPAKRAAGQQVLAALSSVPDSPAPQSRAS</sequence>
<dbReference type="InterPro" id="IPR016032">
    <property type="entry name" value="Sig_transdc_resp-reg_C-effctor"/>
</dbReference>
<dbReference type="GeneID" id="300103001"/>
<keyword evidence="7" id="KW-1185">Reference proteome</keyword>
<keyword evidence="1" id="KW-0805">Transcription regulation</keyword>
<evidence type="ECO:0000256" key="4">
    <source>
        <dbReference type="SAM" id="MobiDB-lite"/>
    </source>
</evidence>
<dbReference type="Proteomes" id="UP000292547">
    <property type="component" value="Plasmid unnamed"/>
</dbReference>
<evidence type="ECO:0000259" key="5">
    <source>
        <dbReference type="PROSITE" id="PS50043"/>
    </source>
</evidence>
<dbReference type="GO" id="GO:0003677">
    <property type="term" value="F:DNA binding"/>
    <property type="evidence" value="ECO:0007669"/>
    <property type="project" value="UniProtKB-KW"/>
</dbReference>
<keyword evidence="6" id="KW-0614">Plasmid</keyword>
<dbReference type="SUPFAM" id="SSF46894">
    <property type="entry name" value="C-terminal effector domain of the bipartite response regulators"/>
    <property type="match status" value="1"/>
</dbReference>
<dbReference type="RefSeq" id="WP_078873544.1">
    <property type="nucleotide sequence ID" value="NZ_CP032230.1"/>
</dbReference>
<evidence type="ECO:0000256" key="1">
    <source>
        <dbReference type="ARBA" id="ARBA00023015"/>
    </source>
</evidence>
<proteinExistence type="predicted"/>
<evidence type="ECO:0000313" key="7">
    <source>
        <dbReference type="Proteomes" id="UP000292547"/>
    </source>
</evidence>
<dbReference type="SMART" id="SM00421">
    <property type="entry name" value="HTH_LUXR"/>
    <property type="match status" value="1"/>
</dbReference>
<evidence type="ECO:0000256" key="2">
    <source>
        <dbReference type="ARBA" id="ARBA00023125"/>
    </source>
</evidence>
<dbReference type="InterPro" id="IPR036388">
    <property type="entry name" value="WH-like_DNA-bd_sf"/>
</dbReference>
<dbReference type="Gene3D" id="1.10.10.10">
    <property type="entry name" value="Winged helix-like DNA-binding domain superfamily/Winged helix DNA-binding domain"/>
    <property type="match status" value="1"/>
</dbReference>
<organism evidence="6 7">
    <name type="scientific">Streptomyces seoulensis</name>
    <dbReference type="NCBI Taxonomy" id="73044"/>
    <lineage>
        <taxon>Bacteria</taxon>
        <taxon>Bacillati</taxon>
        <taxon>Actinomycetota</taxon>
        <taxon>Actinomycetes</taxon>
        <taxon>Kitasatosporales</taxon>
        <taxon>Streptomycetaceae</taxon>
        <taxon>Streptomyces</taxon>
    </lineage>
</organism>
<dbReference type="Pfam" id="PF00196">
    <property type="entry name" value="GerE"/>
    <property type="match status" value="1"/>
</dbReference>
<dbReference type="PROSITE" id="PS50043">
    <property type="entry name" value="HTH_LUXR_2"/>
    <property type="match status" value="1"/>
</dbReference>
<dbReference type="KEGG" id="sseo:D0Z67_29345"/>
<protein>
    <submittedName>
        <fullName evidence="6">DNA-binding response regulator</fullName>
    </submittedName>
</protein>
<evidence type="ECO:0000256" key="3">
    <source>
        <dbReference type="ARBA" id="ARBA00023163"/>
    </source>
</evidence>
<accession>A0A4V1A0G2</accession>
<dbReference type="AlphaFoldDB" id="A0A4V1A0G2"/>
<name>A0A4V1A0G2_STRSO</name>
<evidence type="ECO:0000313" key="6">
    <source>
        <dbReference type="EMBL" id="QBJ94476.1"/>
    </source>
</evidence>
<dbReference type="PANTHER" id="PTHR44688:SF16">
    <property type="entry name" value="DNA-BINDING TRANSCRIPTIONAL ACTIVATOR DEVR_DOSR"/>
    <property type="match status" value="1"/>
</dbReference>
<dbReference type="EMBL" id="CP032230">
    <property type="protein sequence ID" value="QBJ94476.1"/>
    <property type="molecule type" value="Genomic_DNA"/>
</dbReference>
<reference evidence="6 7" key="1">
    <citation type="submission" date="2018-08" db="EMBL/GenBank/DDBJ databases">
        <title>The complete genome sequence of Streptomyces seoulensis, a pioneer strain for nickel superoxide dismutase discovery.</title>
        <authorList>
            <person name="Shin J."/>
            <person name="Lee J.-S."/>
            <person name="Lee E.-J."/>
            <person name="Youn H.-D."/>
        </authorList>
    </citation>
    <scope>NUCLEOTIDE SEQUENCE [LARGE SCALE GENOMIC DNA]</scope>
    <source>
        <strain evidence="6 7">KCTC 9819</strain>
        <plasmid evidence="6 7">unnamed</plasmid>
    </source>
</reference>
<dbReference type="InterPro" id="IPR000792">
    <property type="entry name" value="Tscrpt_reg_LuxR_C"/>
</dbReference>
<keyword evidence="2 6" id="KW-0238">DNA-binding</keyword>
<feature type="domain" description="HTH luxR-type" evidence="5">
    <location>
        <begin position="16"/>
        <end position="81"/>
    </location>
</feature>
<dbReference type="CDD" id="cd06170">
    <property type="entry name" value="LuxR_C_like"/>
    <property type="match status" value="1"/>
</dbReference>
<dbReference type="PANTHER" id="PTHR44688">
    <property type="entry name" value="DNA-BINDING TRANSCRIPTIONAL ACTIVATOR DEVR_DOSR"/>
    <property type="match status" value="1"/>
</dbReference>
<dbReference type="PRINTS" id="PR00038">
    <property type="entry name" value="HTHLUXR"/>
</dbReference>
<keyword evidence="3" id="KW-0804">Transcription</keyword>
<dbReference type="OrthoDB" id="9808843at2"/>